<dbReference type="AlphaFoldDB" id="A0A914PAF5"/>
<keyword evidence="2" id="KW-1185">Reference proteome</keyword>
<sequence length="209" mass="23062">MSDQVKFKFGNKQLLLKGWKNFPVGDYMLFHHSYANRRTKRLLDDLSINTCSASQPHIVSIPRNLIIYAFYGFAPISVIAGVTPHETDESNATPHSMSVSCKNFSFPVIAPPRPFSLCPPSKDRTAKASPQHFSTTSSPTILENTHLKPFEDGNPPFEPNASTTSSTTTSNPTYTVDLLKQSLSKVQKCSTCAITYATSTISTNINSQR</sequence>
<name>A0A914PAF5_9BILA</name>
<reference evidence="3" key="1">
    <citation type="submission" date="2022-11" db="UniProtKB">
        <authorList>
            <consortium name="WormBaseParasite"/>
        </authorList>
    </citation>
    <scope>IDENTIFICATION</scope>
</reference>
<evidence type="ECO:0000313" key="3">
    <source>
        <dbReference type="WBParaSite" id="PDA_v2.g15058.t1"/>
    </source>
</evidence>
<dbReference type="Proteomes" id="UP000887578">
    <property type="component" value="Unplaced"/>
</dbReference>
<protein>
    <submittedName>
        <fullName evidence="3">Uncharacterized protein</fullName>
    </submittedName>
</protein>
<evidence type="ECO:0000313" key="2">
    <source>
        <dbReference type="Proteomes" id="UP000887578"/>
    </source>
</evidence>
<proteinExistence type="predicted"/>
<feature type="region of interest" description="Disordered" evidence="1">
    <location>
        <begin position="147"/>
        <end position="172"/>
    </location>
</feature>
<accession>A0A914PAF5</accession>
<dbReference type="WBParaSite" id="PDA_v2.g15058.t1">
    <property type="protein sequence ID" value="PDA_v2.g15058.t1"/>
    <property type="gene ID" value="PDA_v2.g15058"/>
</dbReference>
<evidence type="ECO:0000256" key="1">
    <source>
        <dbReference type="SAM" id="MobiDB-lite"/>
    </source>
</evidence>
<organism evidence="2 3">
    <name type="scientific">Panagrolaimus davidi</name>
    <dbReference type="NCBI Taxonomy" id="227884"/>
    <lineage>
        <taxon>Eukaryota</taxon>
        <taxon>Metazoa</taxon>
        <taxon>Ecdysozoa</taxon>
        <taxon>Nematoda</taxon>
        <taxon>Chromadorea</taxon>
        <taxon>Rhabditida</taxon>
        <taxon>Tylenchina</taxon>
        <taxon>Panagrolaimomorpha</taxon>
        <taxon>Panagrolaimoidea</taxon>
        <taxon>Panagrolaimidae</taxon>
        <taxon>Panagrolaimus</taxon>
    </lineage>
</organism>